<protein>
    <submittedName>
        <fullName evidence="3">DUF2631 domain-containing protein</fullName>
    </submittedName>
</protein>
<keyword evidence="2" id="KW-0472">Membrane</keyword>
<evidence type="ECO:0000313" key="3">
    <source>
        <dbReference type="EMBL" id="MBA0128223.1"/>
    </source>
</evidence>
<sequence>MNGVGSSTPRRVISRQEENVVASTELEHRPGTGVAQVDPRDEPSAEWGWHGTFPKGRQLAGWIVAIILLGMLNGPHESNIENYILVLTALTIMAGLLWDLRRQRSPWRH</sequence>
<gene>
    <name evidence="3" type="ORF">H0B56_21980</name>
</gene>
<feature type="region of interest" description="Disordered" evidence="1">
    <location>
        <begin position="1"/>
        <end position="45"/>
    </location>
</feature>
<dbReference type="EMBL" id="JACCKD010000010">
    <property type="protein sequence ID" value="MBA0128223.1"/>
    <property type="molecule type" value="Genomic_DNA"/>
</dbReference>
<accession>A0A838AG37</accession>
<proteinExistence type="predicted"/>
<reference evidence="3 4" key="1">
    <citation type="submission" date="2020-07" db="EMBL/GenBank/DDBJ databases">
        <title>Genome of Haloechinothrix sp.</title>
        <authorList>
            <person name="Tang S.-K."/>
            <person name="Yang L."/>
            <person name="Zhu W.-Y."/>
        </authorList>
    </citation>
    <scope>NUCLEOTIDE SEQUENCE [LARGE SCALE GENOMIC DNA]</scope>
    <source>
        <strain evidence="3 4">YIM 98757</strain>
    </source>
</reference>
<organism evidence="3 4">
    <name type="scientific">Haloechinothrix aidingensis</name>
    <dbReference type="NCBI Taxonomy" id="2752311"/>
    <lineage>
        <taxon>Bacteria</taxon>
        <taxon>Bacillati</taxon>
        <taxon>Actinomycetota</taxon>
        <taxon>Actinomycetes</taxon>
        <taxon>Pseudonocardiales</taxon>
        <taxon>Pseudonocardiaceae</taxon>
        <taxon>Haloechinothrix</taxon>
    </lineage>
</organism>
<dbReference type="Pfam" id="PF10939">
    <property type="entry name" value="DUF2631"/>
    <property type="match status" value="1"/>
</dbReference>
<keyword evidence="2" id="KW-1133">Transmembrane helix</keyword>
<feature type="transmembrane region" description="Helical" evidence="2">
    <location>
        <begin position="82"/>
        <end position="100"/>
    </location>
</feature>
<comment type="caution">
    <text evidence="3">The sequence shown here is derived from an EMBL/GenBank/DDBJ whole genome shotgun (WGS) entry which is preliminary data.</text>
</comment>
<dbReference type="Proteomes" id="UP000582974">
    <property type="component" value="Unassembled WGS sequence"/>
</dbReference>
<name>A0A838AG37_9PSEU</name>
<keyword evidence="4" id="KW-1185">Reference proteome</keyword>
<evidence type="ECO:0000313" key="4">
    <source>
        <dbReference type="Proteomes" id="UP000582974"/>
    </source>
</evidence>
<evidence type="ECO:0000256" key="1">
    <source>
        <dbReference type="SAM" id="MobiDB-lite"/>
    </source>
</evidence>
<evidence type="ECO:0000256" key="2">
    <source>
        <dbReference type="SAM" id="Phobius"/>
    </source>
</evidence>
<dbReference type="InterPro" id="IPR024341">
    <property type="entry name" value="DUF2631"/>
</dbReference>
<feature type="transmembrane region" description="Helical" evidence="2">
    <location>
        <begin position="59"/>
        <end position="76"/>
    </location>
</feature>
<dbReference type="AlphaFoldDB" id="A0A838AG37"/>
<keyword evidence="2" id="KW-0812">Transmembrane</keyword>